<dbReference type="OrthoDB" id="6197894at2"/>
<reference evidence="2 3" key="1">
    <citation type="submission" date="2015-10" db="EMBL/GenBank/DDBJ databases">
        <authorList>
            <person name="Gilbert D.G."/>
        </authorList>
    </citation>
    <scope>NUCLEOTIDE SEQUENCE [LARGE SCALE GENOMIC DNA]</scope>
    <source>
        <strain evidence="2">COMA1</strain>
    </source>
</reference>
<dbReference type="AlphaFoldDB" id="A0A0S4L228"/>
<protein>
    <recommendedName>
        <fullName evidence="4">Coiled coil domain-containing protein</fullName>
    </recommendedName>
</protein>
<organism evidence="2 3">
    <name type="scientific">Candidatus Nitrospira nitrosa</name>
    <dbReference type="NCBI Taxonomy" id="1742972"/>
    <lineage>
        <taxon>Bacteria</taxon>
        <taxon>Pseudomonadati</taxon>
        <taxon>Nitrospirota</taxon>
        <taxon>Nitrospiria</taxon>
        <taxon>Nitrospirales</taxon>
        <taxon>Nitrospiraceae</taxon>
        <taxon>Nitrospira</taxon>
    </lineage>
</organism>
<keyword evidence="1" id="KW-0175">Coiled coil</keyword>
<evidence type="ECO:0000256" key="1">
    <source>
        <dbReference type="SAM" id="Coils"/>
    </source>
</evidence>
<proteinExistence type="predicted"/>
<evidence type="ECO:0000313" key="3">
    <source>
        <dbReference type="Proteomes" id="UP000199032"/>
    </source>
</evidence>
<sequence length="87" mass="10057">MAEVTEQITKALEHFKQQRDELQVQLHLAKAEAKDEWARLETQWDEIKPKLEAAREEVGKTAVSVGDALNQAIEELKNGYERLRSRL</sequence>
<accession>A0A0S4L228</accession>
<dbReference type="Proteomes" id="UP000199032">
    <property type="component" value="Unassembled WGS sequence"/>
</dbReference>
<name>A0A0S4L228_9BACT</name>
<dbReference type="EMBL" id="CZQA01000001">
    <property type="protein sequence ID" value="CUS31623.1"/>
    <property type="molecule type" value="Genomic_DNA"/>
</dbReference>
<keyword evidence="3" id="KW-1185">Reference proteome</keyword>
<gene>
    <name evidence="2" type="ORF">COMA1_10192</name>
</gene>
<evidence type="ECO:0000313" key="2">
    <source>
        <dbReference type="EMBL" id="CUS31623.1"/>
    </source>
</evidence>
<dbReference type="STRING" id="1742972.COMA1_10192"/>
<evidence type="ECO:0008006" key="4">
    <source>
        <dbReference type="Google" id="ProtNLM"/>
    </source>
</evidence>
<dbReference type="RefSeq" id="WP_090742466.1">
    <property type="nucleotide sequence ID" value="NZ_CZQA01000001.1"/>
</dbReference>
<feature type="coiled-coil region" evidence="1">
    <location>
        <begin position="1"/>
        <end position="32"/>
    </location>
</feature>